<evidence type="ECO:0000259" key="2">
    <source>
        <dbReference type="Pfam" id="PF00753"/>
    </source>
</evidence>
<sequence length="423" mass="47488">MTWLYVDHDFKPVGQGLFAFGCVAFRAIQKGKRMMKIPGQKPSWDFAWVYDCGTSSSKALVHRGIREIGRTLGRRLDLVVISHLHSDHISGLTTLLNEVGASSIMLPWAPLWQRLVLGFDDGLNADDPEMGFYIDPVSYLATEAPDTFDRIVFVMPSDDDGPTDPDEPEPDLGPDDFEPTGEMDGKWAMPEASALNKRLELPDTLENQRFAREMPPGGRIVEKATWEFVPYNDPKSAPASPERLRKHVRKLTPELLGSDHSKRKEALAALKELYKKEFRTGLENDLSLCLYTGPVPLHSYLPEPSLDGTSANITDSRVPMLYTGDGNFSTKKHLDRMIRFFGAKRIMATSTFQVPHHGSKKNWKVGSASRVSPSHSVFCSDPNGHYKHPSPEIWREFSSYGPQQVDKHTGLKWAEELNVKKAP</sequence>
<dbReference type="InterPro" id="IPR052159">
    <property type="entry name" value="Competence_DNA_uptake"/>
</dbReference>
<reference evidence="3 4" key="1">
    <citation type="submission" date="2016-11" db="EMBL/GenBank/DDBJ databases">
        <authorList>
            <person name="Jaros S."/>
            <person name="Januszkiewicz K."/>
            <person name="Wedrychowicz H."/>
        </authorList>
    </citation>
    <scope>NUCLEOTIDE SEQUENCE [LARGE SCALE GENOMIC DNA]</scope>
    <source>
        <strain evidence="3 4">DSM 29589</strain>
    </source>
</reference>
<proteinExistence type="predicted"/>
<dbReference type="SUPFAM" id="SSF56281">
    <property type="entry name" value="Metallo-hydrolase/oxidoreductase"/>
    <property type="match status" value="1"/>
</dbReference>
<evidence type="ECO:0000313" key="3">
    <source>
        <dbReference type="EMBL" id="SHM07751.1"/>
    </source>
</evidence>
<dbReference type="AlphaFoldDB" id="A0A1M7FUJ7"/>
<dbReference type="OrthoDB" id="9815072at2"/>
<dbReference type="InterPro" id="IPR036866">
    <property type="entry name" value="RibonucZ/Hydroxyglut_hydro"/>
</dbReference>
<feature type="region of interest" description="Disordered" evidence="1">
    <location>
        <begin position="156"/>
        <end position="185"/>
    </location>
</feature>
<accession>A0A1M7FUJ7</accession>
<dbReference type="EMBL" id="FRBR01000009">
    <property type="protein sequence ID" value="SHM07751.1"/>
    <property type="molecule type" value="Genomic_DNA"/>
</dbReference>
<dbReference type="Pfam" id="PF00753">
    <property type="entry name" value="Lactamase_B"/>
    <property type="match status" value="1"/>
</dbReference>
<evidence type="ECO:0000256" key="1">
    <source>
        <dbReference type="SAM" id="MobiDB-lite"/>
    </source>
</evidence>
<dbReference type="InterPro" id="IPR001279">
    <property type="entry name" value="Metallo-B-lactamas"/>
</dbReference>
<dbReference type="PANTHER" id="PTHR30619">
    <property type="entry name" value="DNA INTERNALIZATION/COMPETENCE PROTEIN COMEC/REC2"/>
    <property type="match status" value="1"/>
</dbReference>
<organism evidence="3 4">
    <name type="scientific">Roseovarius pacificus</name>
    <dbReference type="NCBI Taxonomy" id="337701"/>
    <lineage>
        <taxon>Bacteria</taxon>
        <taxon>Pseudomonadati</taxon>
        <taxon>Pseudomonadota</taxon>
        <taxon>Alphaproteobacteria</taxon>
        <taxon>Rhodobacterales</taxon>
        <taxon>Roseobacteraceae</taxon>
        <taxon>Roseovarius</taxon>
    </lineage>
</organism>
<evidence type="ECO:0000313" key="4">
    <source>
        <dbReference type="Proteomes" id="UP000183974"/>
    </source>
</evidence>
<dbReference type="Proteomes" id="UP000183974">
    <property type="component" value="Unassembled WGS sequence"/>
</dbReference>
<dbReference type="STRING" id="337701.SAMN05444398_109132"/>
<keyword evidence="4" id="KW-1185">Reference proteome</keyword>
<feature type="compositionally biased region" description="Acidic residues" evidence="1">
    <location>
        <begin position="157"/>
        <end position="181"/>
    </location>
</feature>
<dbReference type="Gene3D" id="3.60.15.10">
    <property type="entry name" value="Ribonuclease Z/Hydroxyacylglutathione hydrolase-like"/>
    <property type="match status" value="2"/>
</dbReference>
<dbReference type="RefSeq" id="WP_073035583.1">
    <property type="nucleotide sequence ID" value="NZ_BMLR01000010.1"/>
</dbReference>
<name>A0A1M7FUJ7_9RHOB</name>
<protein>
    <submittedName>
        <fullName evidence="3">Metallo-beta-lactamase superfamily protein</fullName>
    </submittedName>
</protein>
<feature type="domain" description="Metallo-beta-lactamase" evidence="2">
    <location>
        <begin position="49"/>
        <end position="105"/>
    </location>
</feature>
<gene>
    <name evidence="3" type="ORF">SAMN05444398_109132</name>
</gene>
<dbReference type="PANTHER" id="PTHR30619:SF1">
    <property type="entry name" value="RECOMBINATION PROTEIN 2"/>
    <property type="match status" value="1"/>
</dbReference>